<gene>
    <name evidence="2" type="ORF">CAPTEDRAFT_17942</name>
</gene>
<dbReference type="PIRSF" id="PIRSF003113">
    <property type="entry name" value="BolA"/>
    <property type="match status" value="1"/>
</dbReference>
<dbReference type="GO" id="GO:0006879">
    <property type="term" value="P:intracellular iron ion homeostasis"/>
    <property type="evidence" value="ECO:0007669"/>
    <property type="project" value="InterPro"/>
</dbReference>
<proteinExistence type="inferred from homology"/>
<dbReference type="InterPro" id="IPR045115">
    <property type="entry name" value="BOL2"/>
</dbReference>
<dbReference type="EMBL" id="KB302615">
    <property type="protein sequence ID" value="ELU04119.1"/>
    <property type="molecule type" value="Genomic_DNA"/>
</dbReference>
<evidence type="ECO:0000313" key="4">
    <source>
        <dbReference type="Proteomes" id="UP000014760"/>
    </source>
</evidence>
<dbReference type="Gene3D" id="3.10.20.90">
    <property type="entry name" value="Phosphatidylinositol 3-kinase Catalytic Subunit, Chain A, domain 1"/>
    <property type="match status" value="1"/>
</dbReference>
<dbReference type="SUPFAM" id="SSF82657">
    <property type="entry name" value="BolA-like"/>
    <property type="match status" value="1"/>
</dbReference>
<evidence type="ECO:0000256" key="1">
    <source>
        <dbReference type="RuleBase" id="RU003860"/>
    </source>
</evidence>
<dbReference type="OMA" id="PRHKLYK"/>
<evidence type="ECO:0000313" key="3">
    <source>
        <dbReference type="EnsemblMetazoa" id="CapteP17942"/>
    </source>
</evidence>
<reference evidence="3" key="3">
    <citation type="submission" date="2015-06" db="UniProtKB">
        <authorList>
            <consortium name="EnsemblMetazoa"/>
        </authorList>
    </citation>
    <scope>IDENTIFICATION</scope>
</reference>
<dbReference type="GO" id="GO:0051537">
    <property type="term" value="F:2 iron, 2 sulfur cluster binding"/>
    <property type="evidence" value="ECO:0007669"/>
    <property type="project" value="InterPro"/>
</dbReference>
<dbReference type="STRING" id="283909.R7UDQ5"/>
<name>R7UDQ5_CAPTE</name>
<dbReference type="FunCoup" id="R7UDQ5">
    <property type="interactions" value="1353"/>
</dbReference>
<dbReference type="AlphaFoldDB" id="R7UDQ5"/>
<evidence type="ECO:0008006" key="5">
    <source>
        <dbReference type="Google" id="ProtNLM"/>
    </source>
</evidence>
<organism evidence="2">
    <name type="scientific">Capitella teleta</name>
    <name type="common">Polychaete worm</name>
    <dbReference type="NCBI Taxonomy" id="283909"/>
    <lineage>
        <taxon>Eukaryota</taxon>
        <taxon>Metazoa</taxon>
        <taxon>Spiralia</taxon>
        <taxon>Lophotrochozoa</taxon>
        <taxon>Annelida</taxon>
        <taxon>Polychaeta</taxon>
        <taxon>Sedentaria</taxon>
        <taxon>Scolecida</taxon>
        <taxon>Capitellidae</taxon>
        <taxon>Capitella</taxon>
    </lineage>
</organism>
<dbReference type="GO" id="GO:0005634">
    <property type="term" value="C:nucleus"/>
    <property type="evidence" value="ECO:0007669"/>
    <property type="project" value="TreeGrafter"/>
</dbReference>
<dbReference type="InterPro" id="IPR036065">
    <property type="entry name" value="BolA-like_sf"/>
</dbReference>
<dbReference type="Pfam" id="PF01722">
    <property type="entry name" value="BolA"/>
    <property type="match status" value="1"/>
</dbReference>
<dbReference type="GO" id="GO:0051604">
    <property type="term" value="P:protein maturation"/>
    <property type="evidence" value="ECO:0007669"/>
    <property type="project" value="InterPro"/>
</dbReference>
<dbReference type="GO" id="GO:0005829">
    <property type="term" value="C:cytosol"/>
    <property type="evidence" value="ECO:0007669"/>
    <property type="project" value="TreeGrafter"/>
</dbReference>
<dbReference type="Proteomes" id="UP000014760">
    <property type="component" value="Unassembled WGS sequence"/>
</dbReference>
<evidence type="ECO:0000313" key="2">
    <source>
        <dbReference type="EMBL" id="ELU04119.1"/>
    </source>
</evidence>
<dbReference type="HOGENOM" id="CLU_109462_4_0_1"/>
<protein>
    <recommendedName>
        <fullName evidence="5">BolA-like protein 2</fullName>
    </recommendedName>
</protein>
<keyword evidence="4" id="KW-1185">Reference proteome</keyword>
<dbReference type="OrthoDB" id="4983at2759"/>
<comment type="similarity">
    <text evidence="1">Belongs to the BolA/IbaG family.</text>
</comment>
<dbReference type="PANTHER" id="PTHR12735">
    <property type="entry name" value="BOLA-LIKE PROTEIN-RELATED"/>
    <property type="match status" value="1"/>
</dbReference>
<sequence>MPYTPAELEEKLRTGLDATHVKIEDLSDGCGAKFSCLTVSSQFEGKALLQRHRLVNGILAEELKTIHAFSQKTLTPQQWESLKQESS</sequence>
<reference evidence="4" key="1">
    <citation type="submission" date="2012-12" db="EMBL/GenBank/DDBJ databases">
        <authorList>
            <person name="Hellsten U."/>
            <person name="Grimwood J."/>
            <person name="Chapman J.A."/>
            <person name="Shapiro H."/>
            <person name="Aerts A."/>
            <person name="Otillar R.P."/>
            <person name="Terry A.Y."/>
            <person name="Boore J.L."/>
            <person name="Simakov O."/>
            <person name="Marletaz F."/>
            <person name="Cho S.-J."/>
            <person name="Edsinger-Gonzales E."/>
            <person name="Havlak P."/>
            <person name="Kuo D.-H."/>
            <person name="Larsson T."/>
            <person name="Lv J."/>
            <person name="Arendt D."/>
            <person name="Savage R."/>
            <person name="Osoegawa K."/>
            <person name="de Jong P."/>
            <person name="Lindberg D.R."/>
            <person name="Seaver E.C."/>
            <person name="Weisblat D.A."/>
            <person name="Putnam N.H."/>
            <person name="Grigoriev I.V."/>
            <person name="Rokhsar D.S."/>
        </authorList>
    </citation>
    <scope>NUCLEOTIDE SEQUENCE</scope>
    <source>
        <strain evidence="4">I ESC-2004</strain>
    </source>
</reference>
<accession>R7UDQ5</accession>
<dbReference type="EMBL" id="AMQN01001457">
    <property type="status" value="NOT_ANNOTATED_CDS"/>
    <property type="molecule type" value="Genomic_DNA"/>
</dbReference>
<dbReference type="PANTHER" id="PTHR12735:SF27">
    <property type="entry name" value="BOLA-LIKE PROTEIN 2"/>
    <property type="match status" value="1"/>
</dbReference>
<dbReference type="EnsemblMetazoa" id="CapteT17942">
    <property type="protein sequence ID" value="CapteP17942"/>
    <property type="gene ID" value="CapteG17942"/>
</dbReference>
<reference evidence="2 4" key="2">
    <citation type="journal article" date="2013" name="Nature">
        <title>Insights into bilaterian evolution from three spiralian genomes.</title>
        <authorList>
            <person name="Simakov O."/>
            <person name="Marletaz F."/>
            <person name="Cho S.J."/>
            <person name="Edsinger-Gonzales E."/>
            <person name="Havlak P."/>
            <person name="Hellsten U."/>
            <person name="Kuo D.H."/>
            <person name="Larsson T."/>
            <person name="Lv J."/>
            <person name="Arendt D."/>
            <person name="Savage R."/>
            <person name="Osoegawa K."/>
            <person name="de Jong P."/>
            <person name="Grimwood J."/>
            <person name="Chapman J.A."/>
            <person name="Shapiro H."/>
            <person name="Aerts A."/>
            <person name="Otillar R.P."/>
            <person name="Terry A.Y."/>
            <person name="Boore J.L."/>
            <person name="Grigoriev I.V."/>
            <person name="Lindberg D.R."/>
            <person name="Seaver E.C."/>
            <person name="Weisblat D.A."/>
            <person name="Putnam N.H."/>
            <person name="Rokhsar D.S."/>
        </authorList>
    </citation>
    <scope>NUCLEOTIDE SEQUENCE</scope>
    <source>
        <strain evidence="2 4">I ESC-2004</strain>
    </source>
</reference>
<dbReference type="InterPro" id="IPR002634">
    <property type="entry name" value="BolA"/>
</dbReference>